<feature type="domain" description="Cds6 C-terminal" evidence="6">
    <location>
        <begin position="464"/>
        <end position="568"/>
    </location>
</feature>
<sequence>MNMPRHFNQRAAVSAMLLCLSLPVGAGDIQDANLLFKQGKQTQALEKVNALLAKDPKDMQARYLKAVIYTQQGRTNDAITIFQSVISDHPNIAEPYNNLGVLHASLGQYEKAKIEFETAIRLKPNYAIAHENLGDLHVKMASTSYGYATDADRGNAKAKDKREQTKSMTSSKPATAAPSLAPAAVAAAKPEAPQPAVVAAAPVAPVVALPVAKPVEPVVVAKPTAPAPAVVAPSKVTSPEASPKPAAVPAPAKPAVAPASTSFWQVLVGSHPDAPAVSPTAAVKSAPAASSPVVVQKAPVVATPAKPVEAAAVAPTKVTSPETLPKPVAATAPAKPAATPSAPSLWQVVTGSHPDAPKAAPTVVAKPAPVAPTPVVAKPAPVVVATAPAKPVEVPAVVVSKPAAPAPAATVQSKAATPAPSIKAAAPVAEKPAAPVAAIQTKPVVVAAPAAVAKPVAADGNAAVLGAVNDWAAAWSSKDAKKYLSFYAKDFATPGGASRVSWESARQQRISKPKFIKVGVDNAKVTMIDSTHATVTFKQTYLSSTLSEVSSKTLTLVKSGDAWLIKEENAGKAASAPEAVAAMPAASVPVKPVSPAPAPTSVVRAPTAALAPKQDASNVGSTSAIRPSMPVLPGSRSRKPVAGSADDSSPVNALRGWATAWSAKDADKYLSFYAKDFTVPGGVPRATWESAREDRISKPKFIHVNVDDVTVTQTDGTHARVTFKQTYKSSSLNQVSRKTMVMVKTADGWQIKEESGK</sequence>
<dbReference type="Gene3D" id="3.10.450.50">
    <property type="match status" value="2"/>
</dbReference>
<dbReference type="SMART" id="SM00028">
    <property type="entry name" value="TPR"/>
    <property type="match status" value="3"/>
</dbReference>
<dbReference type="PANTHER" id="PTHR44858:SF1">
    <property type="entry name" value="UDP-N-ACETYLGLUCOSAMINE--PEPTIDE N-ACETYLGLUCOSAMINYLTRANSFERASE SPINDLY-RELATED"/>
    <property type="match status" value="1"/>
</dbReference>
<evidence type="ECO:0000256" key="3">
    <source>
        <dbReference type="PROSITE-ProRule" id="PRU00339"/>
    </source>
</evidence>
<evidence type="ECO:0000256" key="5">
    <source>
        <dbReference type="SAM" id="SignalP"/>
    </source>
</evidence>
<dbReference type="InterPro" id="IPR011990">
    <property type="entry name" value="TPR-like_helical_dom_sf"/>
</dbReference>
<dbReference type="InterPro" id="IPR050498">
    <property type="entry name" value="Ycf3"/>
</dbReference>
<feature type="compositionally biased region" description="Basic and acidic residues" evidence="4">
    <location>
        <begin position="150"/>
        <end position="165"/>
    </location>
</feature>
<keyword evidence="5" id="KW-0732">Signal</keyword>
<evidence type="ECO:0000313" key="8">
    <source>
        <dbReference type="Proteomes" id="UP000033070"/>
    </source>
</evidence>
<feature type="repeat" description="TPR" evidence="3">
    <location>
        <begin position="93"/>
        <end position="126"/>
    </location>
</feature>
<dbReference type="Pfam" id="PF13414">
    <property type="entry name" value="TPR_11"/>
    <property type="match status" value="1"/>
</dbReference>
<dbReference type="PROSITE" id="PS50005">
    <property type="entry name" value="TPR"/>
    <property type="match status" value="1"/>
</dbReference>
<feature type="signal peptide" evidence="5">
    <location>
        <begin position="1"/>
        <end position="26"/>
    </location>
</feature>
<evidence type="ECO:0000256" key="2">
    <source>
        <dbReference type="ARBA" id="ARBA00022803"/>
    </source>
</evidence>
<keyword evidence="1" id="KW-0677">Repeat</keyword>
<feature type="region of interest" description="Disordered" evidence="4">
    <location>
        <begin position="149"/>
        <end position="178"/>
    </location>
</feature>
<dbReference type="SUPFAM" id="SSF54427">
    <property type="entry name" value="NTF2-like"/>
    <property type="match status" value="2"/>
</dbReference>
<dbReference type="Pfam" id="PF24125">
    <property type="entry name" value="Cds6_C"/>
    <property type="match status" value="2"/>
</dbReference>
<keyword evidence="8" id="KW-1185">Reference proteome</keyword>
<feature type="chain" id="PRO_5017278891" evidence="5">
    <location>
        <begin position="27"/>
        <end position="757"/>
    </location>
</feature>
<gene>
    <name evidence="7" type="ORF">OYT1_ch2306</name>
</gene>
<dbReference type="STRING" id="1188319.OYT1_01551"/>
<keyword evidence="2 3" id="KW-0802">TPR repeat</keyword>
<dbReference type="PROSITE" id="PS50293">
    <property type="entry name" value="TPR_REGION"/>
    <property type="match status" value="1"/>
</dbReference>
<dbReference type="Gene3D" id="1.25.40.10">
    <property type="entry name" value="Tetratricopeptide repeat domain"/>
    <property type="match status" value="1"/>
</dbReference>
<organism evidence="7 8">
    <name type="scientific">Ferriphaselus amnicola</name>
    <dbReference type="NCBI Taxonomy" id="1188319"/>
    <lineage>
        <taxon>Bacteria</taxon>
        <taxon>Pseudomonadati</taxon>
        <taxon>Pseudomonadota</taxon>
        <taxon>Betaproteobacteria</taxon>
        <taxon>Nitrosomonadales</taxon>
        <taxon>Gallionellaceae</taxon>
        <taxon>Ferriphaselus</taxon>
    </lineage>
</organism>
<feature type="domain" description="Cds6 C-terminal" evidence="6">
    <location>
        <begin position="652"/>
        <end position="754"/>
    </location>
</feature>
<dbReference type="EMBL" id="AP018738">
    <property type="protein sequence ID" value="BBE51822.1"/>
    <property type="molecule type" value="Genomic_DNA"/>
</dbReference>
<evidence type="ECO:0000256" key="1">
    <source>
        <dbReference type="ARBA" id="ARBA00022737"/>
    </source>
</evidence>
<dbReference type="InterPro" id="IPR019734">
    <property type="entry name" value="TPR_rpt"/>
</dbReference>
<feature type="compositionally biased region" description="Low complexity" evidence="4">
    <location>
        <begin position="169"/>
        <end position="178"/>
    </location>
</feature>
<dbReference type="SUPFAM" id="SSF48452">
    <property type="entry name" value="TPR-like"/>
    <property type="match status" value="1"/>
</dbReference>
<dbReference type="Proteomes" id="UP000033070">
    <property type="component" value="Chromosome"/>
</dbReference>
<evidence type="ECO:0000313" key="7">
    <source>
        <dbReference type="EMBL" id="BBE51822.1"/>
    </source>
</evidence>
<name>A0A2Z6GEN4_9PROT</name>
<protein>
    <submittedName>
        <fullName evidence="7">Repeat-containing protein</fullName>
    </submittedName>
</protein>
<dbReference type="PANTHER" id="PTHR44858">
    <property type="entry name" value="TETRATRICOPEPTIDE REPEAT PROTEIN 6"/>
    <property type="match status" value="1"/>
</dbReference>
<evidence type="ECO:0000259" key="6">
    <source>
        <dbReference type="Pfam" id="PF24125"/>
    </source>
</evidence>
<reference evidence="7 8" key="1">
    <citation type="submission" date="2018-06" db="EMBL/GenBank/DDBJ databases">
        <title>OYT1 Genome Sequencing.</title>
        <authorList>
            <person name="Kato S."/>
            <person name="Itoh T."/>
            <person name="Ohkuma M."/>
        </authorList>
    </citation>
    <scope>NUCLEOTIDE SEQUENCE [LARGE SCALE GENOMIC DNA]</scope>
    <source>
        <strain evidence="7 8">OYT1</strain>
    </source>
</reference>
<dbReference type="InterPro" id="IPR032710">
    <property type="entry name" value="NTF2-like_dom_sf"/>
</dbReference>
<evidence type="ECO:0000256" key="4">
    <source>
        <dbReference type="SAM" id="MobiDB-lite"/>
    </source>
</evidence>
<dbReference type="AlphaFoldDB" id="A0A2Z6GEN4"/>
<feature type="compositionally biased region" description="Polar residues" evidence="4">
    <location>
        <begin position="615"/>
        <end position="625"/>
    </location>
</feature>
<dbReference type="InterPro" id="IPR056203">
    <property type="entry name" value="Cds6_C"/>
</dbReference>
<dbReference type="OrthoDB" id="9808250at2"/>
<proteinExistence type="predicted"/>
<dbReference type="KEGG" id="fam:OYT1_ch2306"/>
<dbReference type="Pfam" id="PF13432">
    <property type="entry name" value="TPR_16"/>
    <property type="match status" value="1"/>
</dbReference>
<accession>A0A2Z6GEN4</accession>
<feature type="region of interest" description="Disordered" evidence="4">
    <location>
        <begin position="607"/>
        <end position="649"/>
    </location>
</feature>